<dbReference type="RefSeq" id="XP_066919332.1">
    <property type="nucleotide sequence ID" value="XM_067063231.1"/>
</dbReference>
<dbReference type="EnsemblMetazoa" id="CLYHEMT023566.1">
    <property type="protein sequence ID" value="CLYHEMP023566.1"/>
    <property type="gene ID" value="CLYHEMG023566"/>
</dbReference>
<comment type="similarity">
    <text evidence="1">Belongs to the thioesterase PaaI family.</text>
</comment>
<keyword evidence="2" id="KW-0378">Hydrolase</keyword>
<sequence>MAASRYLAAAQKAIKQVANHPTLKNYNTTILSPLKVVGATDEGVIKFNWKVEEKHLTPAGRLHGGLTAGIIDLTHGIAVSDCTQTATTLELNINYMRYVPNNELLDIESRVAKQGSRIAFLETTIMDSKGRIIATGKQTAMLVDVSKAYEFSQEVLSGA</sequence>
<dbReference type="SUPFAM" id="SSF54637">
    <property type="entry name" value="Thioesterase/thiol ester dehydrase-isomerase"/>
    <property type="match status" value="1"/>
</dbReference>
<dbReference type="PANTHER" id="PTHR21660">
    <property type="entry name" value="THIOESTERASE SUPERFAMILY MEMBER-RELATED"/>
    <property type="match status" value="1"/>
</dbReference>
<evidence type="ECO:0000256" key="1">
    <source>
        <dbReference type="ARBA" id="ARBA00008324"/>
    </source>
</evidence>
<organism evidence="4 5">
    <name type="scientific">Clytia hemisphaerica</name>
    <dbReference type="NCBI Taxonomy" id="252671"/>
    <lineage>
        <taxon>Eukaryota</taxon>
        <taxon>Metazoa</taxon>
        <taxon>Cnidaria</taxon>
        <taxon>Hydrozoa</taxon>
        <taxon>Hydroidolina</taxon>
        <taxon>Leptothecata</taxon>
        <taxon>Obeliida</taxon>
        <taxon>Clytiidae</taxon>
        <taxon>Clytia</taxon>
    </lineage>
</organism>
<evidence type="ECO:0000313" key="4">
    <source>
        <dbReference type="EnsemblMetazoa" id="CLYHEMP023566.1"/>
    </source>
</evidence>
<proteinExistence type="inferred from homology"/>
<evidence type="ECO:0000256" key="2">
    <source>
        <dbReference type="ARBA" id="ARBA00022801"/>
    </source>
</evidence>
<dbReference type="GO" id="GO:0047617">
    <property type="term" value="F:fatty acyl-CoA hydrolase activity"/>
    <property type="evidence" value="ECO:0007669"/>
    <property type="project" value="InterPro"/>
</dbReference>
<keyword evidence="5" id="KW-1185">Reference proteome</keyword>
<dbReference type="OrthoDB" id="46529at2759"/>
<evidence type="ECO:0000259" key="3">
    <source>
        <dbReference type="Pfam" id="PF03061"/>
    </source>
</evidence>
<dbReference type="CDD" id="cd03443">
    <property type="entry name" value="PaaI_thioesterase"/>
    <property type="match status" value="1"/>
</dbReference>
<dbReference type="EnsemblMetazoa" id="CLYHEMT023566.3">
    <property type="protein sequence ID" value="CLYHEMP023566.3"/>
    <property type="gene ID" value="CLYHEMG023566"/>
</dbReference>
<evidence type="ECO:0000313" key="5">
    <source>
        <dbReference type="Proteomes" id="UP000594262"/>
    </source>
</evidence>
<dbReference type="NCBIfam" id="TIGR00369">
    <property type="entry name" value="unchar_dom_1"/>
    <property type="match status" value="1"/>
</dbReference>
<dbReference type="AlphaFoldDB" id="A0A7M5XHR8"/>
<dbReference type="Pfam" id="PF03061">
    <property type="entry name" value="4HBT"/>
    <property type="match status" value="1"/>
</dbReference>
<name>A0A7M5XHR8_9CNID</name>
<reference evidence="4" key="1">
    <citation type="submission" date="2021-01" db="UniProtKB">
        <authorList>
            <consortium name="EnsemblMetazoa"/>
        </authorList>
    </citation>
    <scope>IDENTIFICATION</scope>
</reference>
<dbReference type="GeneID" id="136806645"/>
<dbReference type="InterPro" id="IPR029069">
    <property type="entry name" value="HotDog_dom_sf"/>
</dbReference>
<dbReference type="Proteomes" id="UP000594262">
    <property type="component" value="Unplaced"/>
</dbReference>
<dbReference type="Gene3D" id="3.10.129.10">
    <property type="entry name" value="Hotdog Thioesterase"/>
    <property type="match status" value="1"/>
</dbReference>
<dbReference type="InterPro" id="IPR003736">
    <property type="entry name" value="PAAI_dom"/>
</dbReference>
<protein>
    <recommendedName>
        <fullName evidence="3">Thioesterase domain-containing protein</fullName>
    </recommendedName>
</protein>
<feature type="domain" description="Thioesterase" evidence="3">
    <location>
        <begin position="60"/>
        <end position="133"/>
    </location>
</feature>
<dbReference type="InterPro" id="IPR006683">
    <property type="entry name" value="Thioestr_dom"/>
</dbReference>
<accession>A0A7M5XHR8</accession>
<dbReference type="InterPro" id="IPR039298">
    <property type="entry name" value="ACOT13"/>
</dbReference>
<dbReference type="PANTHER" id="PTHR21660:SF1">
    <property type="entry name" value="ACYL-COENZYME A THIOESTERASE 13"/>
    <property type="match status" value="1"/>
</dbReference>